<proteinExistence type="predicted"/>
<gene>
    <name evidence="2" type="ORF">WKI68_06335</name>
</gene>
<feature type="region of interest" description="Disordered" evidence="1">
    <location>
        <begin position="1"/>
        <end position="20"/>
    </location>
</feature>
<keyword evidence="3" id="KW-1185">Reference proteome</keyword>
<dbReference type="Proteomes" id="UP001382904">
    <property type="component" value="Unassembled WGS sequence"/>
</dbReference>
<evidence type="ECO:0000256" key="1">
    <source>
        <dbReference type="SAM" id="MobiDB-lite"/>
    </source>
</evidence>
<evidence type="ECO:0000313" key="2">
    <source>
        <dbReference type="EMBL" id="MEJ8641205.1"/>
    </source>
</evidence>
<name>A0ABU8TZZ6_9ACTN</name>
<feature type="compositionally biased region" description="Polar residues" evidence="1">
    <location>
        <begin position="8"/>
        <end position="20"/>
    </location>
</feature>
<comment type="caution">
    <text evidence="2">The sequence shown here is derived from an EMBL/GenBank/DDBJ whole genome shotgun (WGS) entry which is preliminary data.</text>
</comment>
<sequence>MSKESFHASGTTTAFPGATQETWWDPQHGLHMRVTGTVSGDVYCKDGTSYTSAPLFAAALRQRGQSITVPNRLADTYVTSTTTSGCDMYYRIPEVVRAAPDRDRLVDGRRASAFETPAGSTQDVYFLEDGQLRLILVESTRSGRTSTTSYDSFGKPSSFEMPVAGRTMSVEQFRAAIGG</sequence>
<reference evidence="2 3" key="1">
    <citation type="submission" date="2024-03" db="EMBL/GenBank/DDBJ databases">
        <title>Novel Streptomyces species of biotechnological and ecological value are a feature of Machair soil.</title>
        <authorList>
            <person name="Prole J.R."/>
            <person name="Goodfellow M."/>
            <person name="Allenby N."/>
            <person name="Ward A.C."/>
        </authorList>
    </citation>
    <scope>NUCLEOTIDE SEQUENCE [LARGE SCALE GENOMIC DNA]</scope>
    <source>
        <strain evidence="2 3">MS1.HAVA.3</strain>
    </source>
</reference>
<protein>
    <submittedName>
        <fullName evidence="2">Uncharacterized protein</fullName>
    </submittedName>
</protein>
<dbReference type="EMBL" id="JBBKAM010000002">
    <property type="protein sequence ID" value="MEJ8641205.1"/>
    <property type="molecule type" value="Genomic_DNA"/>
</dbReference>
<organism evidence="2 3">
    <name type="scientific">Streptomyces caledonius</name>
    <dbReference type="NCBI Taxonomy" id="3134107"/>
    <lineage>
        <taxon>Bacteria</taxon>
        <taxon>Bacillati</taxon>
        <taxon>Actinomycetota</taxon>
        <taxon>Actinomycetes</taxon>
        <taxon>Kitasatosporales</taxon>
        <taxon>Streptomycetaceae</taxon>
        <taxon>Streptomyces</taxon>
    </lineage>
</organism>
<accession>A0ABU8TZZ6</accession>
<evidence type="ECO:0000313" key="3">
    <source>
        <dbReference type="Proteomes" id="UP001382904"/>
    </source>
</evidence>